<keyword evidence="6" id="KW-1185">Reference proteome</keyword>
<keyword evidence="2" id="KW-0238">DNA-binding</keyword>
<comment type="caution">
    <text evidence="5">The sequence shown here is derived from an EMBL/GenBank/DDBJ whole genome shotgun (WGS) entry which is preliminary data.</text>
</comment>
<keyword evidence="3" id="KW-0804">Transcription</keyword>
<proteinExistence type="predicted"/>
<dbReference type="SMART" id="SM00895">
    <property type="entry name" value="FCD"/>
    <property type="match status" value="1"/>
</dbReference>
<evidence type="ECO:0000313" key="5">
    <source>
        <dbReference type="EMBL" id="MBL3677906.1"/>
    </source>
</evidence>
<dbReference type="PANTHER" id="PTHR43537">
    <property type="entry name" value="TRANSCRIPTIONAL REGULATOR, GNTR FAMILY"/>
    <property type="match status" value="1"/>
</dbReference>
<dbReference type="PRINTS" id="PR00035">
    <property type="entry name" value="HTHGNTR"/>
</dbReference>
<organism evidence="5 6">
    <name type="scientific">Leucobacter chromiireducens subsp. solipictus</name>
    <dbReference type="NCBI Taxonomy" id="398235"/>
    <lineage>
        <taxon>Bacteria</taxon>
        <taxon>Bacillati</taxon>
        <taxon>Actinomycetota</taxon>
        <taxon>Actinomycetes</taxon>
        <taxon>Micrococcales</taxon>
        <taxon>Microbacteriaceae</taxon>
        <taxon>Leucobacter</taxon>
    </lineage>
</organism>
<dbReference type="PANTHER" id="PTHR43537:SF24">
    <property type="entry name" value="GLUCONATE OPERON TRANSCRIPTIONAL REPRESSOR"/>
    <property type="match status" value="1"/>
</dbReference>
<dbReference type="SUPFAM" id="SSF48008">
    <property type="entry name" value="GntR ligand-binding domain-like"/>
    <property type="match status" value="1"/>
</dbReference>
<protein>
    <submittedName>
        <fullName evidence="5">FadR family transcriptional regulator</fullName>
    </submittedName>
</protein>
<dbReference type="InterPro" id="IPR036390">
    <property type="entry name" value="WH_DNA-bd_sf"/>
</dbReference>
<dbReference type="PROSITE" id="PS50949">
    <property type="entry name" value="HTH_GNTR"/>
    <property type="match status" value="1"/>
</dbReference>
<dbReference type="InterPro" id="IPR000524">
    <property type="entry name" value="Tscrpt_reg_HTH_GntR"/>
</dbReference>
<name>A0ABS1SBJ4_9MICO</name>
<dbReference type="Gene3D" id="1.20.120.530">
    <property type="entry name" value="GntR ligand-binding domain-like"/>
    <property type="match status" value="1"/>
</dbReference>
<keyword evidence="1" id="KW-0805">Transcription regulation</keyword>
<dbReference type="Pfam" id="PF07729">
    <property type="entry name" value="FCD"/>
    <property type="match status" value="1"/>
</dbReference>
<dbReference type="Proteomes" id="UP001645859">
    <property type="component" value="Unassembled WGS sequence"/>
</dbReference>
<accession>A0ABS1SBJ4</accession>
<evidence type="ECO:0000313" key="6">
    <source>
        <dbReference type="Proteomes" id="UP001645859"/>
    </source>
</evidence>
<dbReference type="CDD" id="cd07377">
    <property type="entry name" value="WHTH_GntR"/>
    <property type="match status" value="1"/>
</dbReference>
<evidence type="ECO:0000256" key="1">
    <source>
        <dbReference type="ARBA" id="ARBA00023015"/>
    </source>
</evidence>
<reference evidence="5 6" key="1">
    <citation type="submission" date="2018-09" db="EMBL/GenBank/DDBJ databases">
        <title>Comparative genomics of Leucobacter spp.</title>
        <authorList>
            <person name="Reis A.C."/>
            <person name="Kolvenbach B.A."/>
            <person name="Corvini P.F.X."/>
            <person name="Nunes O.C."/>
        </authorList>
    </citation>
    <scope>NUCLEOTIDE SEQUENCE [LARGE SCALE GENOMIC DNA]</scope>
    <source>
        <strain evidence="5 6">TAN 31504</strain>
    </source>
</reference>
<evidence type="ECO:0000259" key="4">
    <source>
        <dbReference type="PROSITE" id="PS50949"/>
    </source>
</evidence>
<dbReference type="EMBL" id="QYAC01000001">
    <property type="protein sequence ID" value="MBL3677906.1"/>
    <property type="molecule type" value="Genomic_DNA"/>
</dbReference>
<dbReference type="Pfam" id="PF00392">
    <property type="entry name" value="GntR"/>
    <property type="match status" value="1"/>
</dbReference>
<dbReference type="Gene3D" id="1.10.10.10">
    <property type="entry name" value="Winged helix-like DNA-binding domain superfamily/Winged helix DNA-binding domain"/>
    <property type="match status" value="1"/>
</dbReference>
<dbReference type="InterPro" id="IPR036388">
    <property type="entry name" value="WH-like_DNA-bd_sf"/>
</dbReference>
<dbReference type="SMART" id="SM00345">
    <property type="entry name" value="HTH_GNTR"/>
    <property type="match status" value="1"/>
</dbReference>
<evidence type="ECO:0000256" key="3">
    <source>
        <dbReference type="ARBA" id="ARBA00023163"/>
    </source>
</evidence>
<gene>
    <name evidence="5" type="ORF">D3230_01110</name>
</gene>
<sequence>MQTAPDCPFDLTARRSQVNIPPLSESGRGAVAGYQAIVDHVRREIALGRLAPGDKLPAERRLAEQLGVARETLRQALRVLEGAGEISIQRGSSGGAFVRPSDEDPAARLRALQGKRGEILELVQFRGIVEAAAARLAAEARTAELVERLDAAIVDMEHATTLAESRRADTDFHLAIAEGSGNALLVRAVEDARVRMFEPVDVLAVHFVKSSSLDAHRALRAAIAAGDGAAADREMRDHLATTAGEFERLIEGPPAG</sequence>
<evidence type="ECO:0000256" key="2">
    <source>
        <dbReference type="ARBA" id="ARBA00023125"/>
    </source>
</evidence>
<dbReference type="SUPFAM" id="SSF46785">
    <property type="entry name" value="Winged helix' DNA-binding domain"/>
    <property type="match status" value="1"/>
</dbReference>
<dbReference type="InterPro" id="IPR008920">
    <property type="entry name" value="TF_FadR/GntR_C"/>
</dbReference>
<dbReference type="InterPro" id="IPR011711">
    <property type="entry name" value="GntR_C"/>
</dbReference>
<feature type="domain" description="HTH gntR-type" evidence="4">
    <location>
        <begin position="31"/>
        <end position="101"/>
    </location>
</feature>